<dbReference type="EMBL" id="CAKOFQ010006802">
    <property type="protein sequence ID" value="CAH1972741.1"/>
    <property type="molecule type" value="Genomic_DNA"/>
</dbReference>
<comment type="caution">
    <text evidence="1">The sequence shown here is derived from an EMBL/GenBank/DDBJ whole genome shotgun (WGS) entry which is preliminary data.</text>
</comment>
<dbReference type="OrthoDB" id="2155246at2759"/>
<dbReference type="InterPro" id="IPR050892">
    <property type="entry name" value="ADP-ribose_metab_enzymes"/>
</dbReference>
<name>A0A9P0P696_ACAOB</name>
<dbReference type="AlphaFoldDB" id="A0A9P0P696"/>
<dbReference type="Gene3D" id="3.40.220.10">
    <property type="entry name" value="Leucine Aminopeptidase, subunit E, domain 1"/>
    <property type="match status" value="1"/>
</dbReference>
<reference evidence="1" key="1">
    <citation type="submission" date="2022-03" db="EMBL/GenBank/DDBJ databases">
        <authorList>
            <person name="Sayadi A."/>
        </authorList>
    </citation>
    <scope>NUCLEOTIDE SEQUENCE</scope>
</reference>
<feature type="non-terminal residue" evidence="1">
    <location>
        <position position="1"/>
    </location>
</feature>
<dbReference type="InterPro" id="IPR043472">
    <property type="entry name" value="Macro_dom-like"/>
</dbReference>
<evidence type="ECO:0000313" key="2">
    <source>
        <dbReference type="Proteomes" id="UP001152888"/>
    </source>
</evidence>
<organism evidence="1 2">
    <name type="scientific">Acanthoscelides obtectus</name>
    <name type="common">Bean weevil</name>
    <name type="synonym">Bruchus obtectus</name>
    <dbReference type="NCBI Taxonomy" id="200917"/>
    <lineage>
        <taxon>Eukaryota</taxon>
        <taxon>Metazoa</taxon>
        <taxon>Ecdysozoa</taxon>
        <taxon>Arthropoda</taxon>
        <taxon>Hexapoda</taxon>
        <taxon>Insecta</taxon>
        <taxon>Pterygota</taxon>
        <taxon>Neoptera</taxon>
        <taxon>Endopterygota</taxon>
        <taxon>Coleoptera</taxon>
        <taxon>Polyphaga</taxon>
        <taxon>Cucujiformia</taxon>
        <taxon>Chrysomeloidea</taxon>
        <taxon>Chrysomelidae</taxon>
        <taxon>Bruchinae</taxon>
        <taxon>Bruchini</taxon>
        <taxon>Acanthoscelides</taxon>
    </lineage>
</organism>
<evidence type="ECO:0000313" key="1">
    <source>
        <dbReference type="EMBL" id="CAH1972741.1"/>
    </source>
</evidence>
<proteinExistence type="predicted"/>
<accession>A0A9P0P696</accession>
<dbReference type="Proteomes" id="UP001152888">
    <property type="component" value="Unassembled WGS sequence"/>
</dbReference>
<dbReference type="PANTHER" id="PTHR12521">
    <property type="entry name" value="PROTEIN C6ORF130"/>
    <property type="match status" value="1"/>
</dbReference>
<sequence length="184" mass="20716">GSCEGLGFCNADVPALFSLRELTLGSAGLRAGAVSLTNVKLPPESEGQTAWAVQYSEAKPLLAWGSDTFVLFDIVRTDHADLKWLLQFKNLEGKDARWIERLQEFFDIQYRARKYSIAEKGTNRKIFYLVTKKASYQKPNCEDVWNALCSLREVLIAKDLKKLAIPKLACGLDNLDWGIIRSML</sequence>
<dbReference type="SUPFAM" id="SSF52949">
    <property type="entry name" value="Macro domain-like"/>
    <property type="match status" value="1"/>
</dbReference>
<dbReference type="GO" id="GO:0140291">
    <property type="term" value="P:peptidyl-glutamate ADP-deribosylation"/>
    <property type="evidence" value="ECO:0007669"/>
    <property type="project" value="TreeGrafter"/>
</dbReference>
<keyword evidence="2" id="KW-1185">Reference proteome</keyword>
<protein>
    <submittedName>
        <fullName evidence="1">Uncharacterized protein</fullName>
    </submittedName>
</protein>
<dbReference type="PANTHER" id="PTHR12521:SF0">
    <property type="entry name" value="ADP-RIBOSE GLYCOHYDROLASE OARD1"/>
    <property type="match status" value="1"/>
</dbReference>
<gene>
    <name evidence="1" type="ORF">ACAOBT_LOCUS10169</name>
</gene>